<accession>A0ABQ9U645</accession>
<proteinExistence type="predicted"/>
<dbReference type="EMBL" id="JASSZA010000015">
    <property type="protein sequence ID" value="KAK2092250.1"/>
    <property type="molecule type" value="Genomic_DNA"/>
</dbReference>
<evidence type="ECO:0000313" key="2">
    <source>
        <dbReference type="Proteomes" id="UP001266305"/>
    </source>
</evidence>
<reference evidence="1 2" key="1">
    <citation type="submission" date="2023-05" db="EMBL/GenBank/DDBJ databases">
        <title>B98-5 Cell Line De Novo Hybrid Assembly: An Optical Mapping Approach.</title>
        <authorList>
            <person name="Kananen K."/>
            <person name="Auerbach J.A."/>
            <person name="Kautto E."/>
            <person name="Blachly J.S."/>
        </authorList>
    </citation>
    <scope>NUCLEOTIDE SEQUENCE [LARGE SCALE GENOMIC DNA]</scope>
    <source>
        <strain evidence="1">B95-8</strain>
        <tissue evidence="1">Cell line</tissue>
    </source>
</reference>
<comment type="caution">
    <text evidence="1">The sequence shown here is derived from an EMBL/GenBank/DDBJ whole genome shotgun (WGS) entry which is preliminary data.</text>
</comment>
<name>A0ABQ9U645_SAGOE</name>
<gene>
    <name evidence="1" type="ORF">P7K49_028778</name>
</gene>
<sequence length="167" mass="17839">MDPGSLGKEKPVGIGLRYENIGEGFGTSWSGLPSDEGARVPLTHAYIPAVPINLNPAQNFPRFPTTGGNGFLCKPIRGYRMKFIILRPEALLDGGKMKGELRGEVETSPSHIIRHFNPSVPMPVCPTGKRVVPHDAADNLTLNLTGSSSMCSSATQASVTCAPLLNR</sequence>
<evidence type="ECO:0000313" key="1">
    <source>
        <dbReference type="EMBL" id="KAK2092250.1"/>
    </source>
</evidence>
<keyword evidence="2" id="KW-1185">Reference proteome</keyword>
<protein>
    <submittedName>
        <fullName evidence="1">Uncharacterized protein</fullName>
    </submittedName>
</protein>
<organism evidence="1 2">
    <name type="scientific">Saguinus oedipus</name>
    <name type="common">Cotton-top tamarin</name>
    <name type="synonym">Oedipomidas oedipus</name>
    <dbReference type="NCBI Taxonomy" id="9490"/>
    <lineage>
        <taxon>Eukaryota</taxon>
        <taxon>Metazoa</taxon>
        <taxon>Chordata</taxon>
        <taxon>Craniata</taxon>
        <taxon>Vertebrata</taxon>
        <taxon>Euteleostomi</taxon>
        <taxon>Mammalia</taxon>
        <taxon>Eutheria</taxon>
        <taxon>Euarchontoglires</taxon>
        <taxon>Primates</taxon>
        <taxon>Haplorrhini</taxon>
        <taxon>Platyrrhini</taxon>
        <taxon>Cebidae</taxon>
        <taxon>Callitrichinae</taxon>
        <taxon>Saguinus</taxon>
    </lineage>
</organism>
<dbReference type="Proteomes" id="UP001266305">
    <property type="component" value="Unassembled WGS sequence"/>
</dbReference>